<dbReference type="AlphaFoldDB" id="A0A645DPQ8"/>
<sequence length="146" mass="16762">MHVDAAVFGYVKIPLGQKLPERCAHHQLRRPRFKRDCALVAFNAFELKYLKAVFARKRFDRRHRQRFIAPNRPVRLRKHAQVVSCIYEALQRGQRKFRRAQKSDSHLAFSSSCFSAFSAPGGGGTILSLNSIPSRWSVSWHTARAA</sequence>
<protein>
    <submittedName>
        <fullName evidence="1">Uncharacterized protein</fullName>
    </submittedName>
</protein>
<proteinExistence type="predicted"/>
<evidence type="ECO:0000313" key="1">
    <source>
        <dbReference type="EMBL" id="MPM91209.1"/>
    </source>
</evidence>
<accession>A0A645DPQ8</accession>
<gene>
    <name evidence="1" type="ORF">SDC9_138336</name>
</gene>
<organism evidence="1">
    <name type="scientific">bioreactor metagenome</name>
    <dbReference type="NCBI Taxonomy" id="1076179"/>
    <lineage>
        <taxon>unclassified sequences</taxon>
        <taxon>metagenomes</taxon>
        <taxon>ecological metagenomes</taxon>
    </lineage>
</organism>
<comment type="caution">
    <text evidence="1">The sequence shown here is derived from an EMBL/GenBank/DDBJ whole genome shotgun (WGS) entry which is preliminary data.</text>
</comment>
<name>A0A645DPQ8_9ZZZZ</name>
<dbReference type="EMBL" id="VSSQ01038312">
    <property type="protein sequence ID" value="MPM91209.1"/>
    <property type="molecule type" value="Genomic_DNA"/>
</dbReference>
<reference evidence="1" key="1">
    <citation type="submission" date="2019-08" db="EMBL/GenBank/DDBJ databases">
        <authorList>
            <person name="Kucharzyk K."/>
            <person name="Murdoch R.W."/>
            <person name="Higgins S."/>
            <person name="Loffler F."/>
        </authorList>
    </citation>
    <scope>NUCLEOTIDE SEQUENCE</scope>
</reference>